<dbReference type="Gene3D" id="3.40.50.150">
    <property type="entry name" value="Vaccinia Virus protein VP39"/>
    <property type="match status" value="1"/>
</dbReference>
<evidence type="ECO:0000313" key="2">
    <source>
        <dbReference type="Proteomes" id="UP000198748"/>
    </source>
</evidence>
<dbReference type="SUPFAM" id="SSF53335">
    <property type="entry name" value="S-adenosyl-L-methionine-dependent methyltransferases"/>
    <property type="match status" value="1"/>
</dbReference>
<dbReference type="AlphaFoldDB" id="A0A1G7D852"/>
<dbReference type="Pfam" id="PF13489">
    <property type="entry name" value="Methyltransf_23"/>
    <property type="match status" value="1"/>
</dbReference>
<reference evidence="2" key="1">
    <citation type="submission" date="2016-10" db="EMBL/GenBank/DDBJ databases">
        <authorList>
            <person name="Varghese N."/>
            <person name="Submissions S."/>
        </authorList>
    </citation>
    <scope>NUCLEOTIDE SEQUENCE [LARGE SCALE GENOMIC DNA]</scope>
    <source>
        <strain evidence="2">DSM 25329</strain>
    </source>
</reference>
<protein>
    <submittedName>
        <fullName evidence="1">Methyltransferase domain-containing protein</fullName>
    </submittedName>
</protein>
<dbReference type="OrthoDB" id="9770553at2"/>
<dbReference type="RefSeq" id="WP_090148664.1">
    <property type="nucleotide sequence ID" value="NZ_FNAN01000005.1"/>
</dbReference>
<dbReference type="Proteomes" id="UP000198748">
    <property type="component" value="Unassembled WGS sequence"/>
</dbReference>
<keyword evidence="1" id="KW-0808">Transferase</keyword>
<evidence type="ECO:0000313" key="1">
    <source>
        <dbReference type="EMBL" id="SDE47752.1"/>
    </source>
</evidence>
<sequence>MSIVVSNIKFHNNQQLDYFGHKIKKTMIPVASPYVRRHVKEVIDFAGIKKNDRIIDVACGMGKYTLNFLAQGYKVEGLDLSPFLLQQLLVYNDNKFPVKLHAADILDAPEELNDQFDVVMGFMALHHFHSLHACFQAMYRIAKPGGKLVFLEPNAYNPLYYLQIALTPGMSWEGDKGVADMTKKKLFSAAEYAGWKNLNIKRFGFYPPFFSNTALGQKSEPVLEKIPGLNTFLPFQIITAEKR</sequence>
<dbReference type="GO" id="GO:0008168">
    <property type="term" value="F:methyltransferase activity"/>
    <property type="evidence" value="ECO:0007669"/>
    <property type="project" value="UniProtKB-KW"/>
</dbReference>
<gene>
    <name evidence="1" type="ORF">SAMN04487996_105153</name>
</gene>
<organism evidence="1 2">
    <name type="scientific">Dyadobacter soli</name>
    <dbReference type="NCBI Taxonomy" id="659014"/>
    <lineage>
        <taxon>Bacteria</taxon>
        <taxon>Pseudomonadati</taxon>
        <taxon>Bacteroidota</taxon>
        <taxon>Cytophagia</taxon>
        <taxon>Cytophagales</taxon>
        <taxon>Spirosomataceae</taxon>
        <taxon>Dyadobacter</taxon>
    </lineage>
</organism>
<name>A0A1G7D852_9BACT</name>
<dbReference type="STRING" id="659014.SAMN04487996_105153"/>
<dbReference type="GO" id="GO:0032259">
    <property type="term" value="P:methylation"/>
    <property type="evidence" value="ECO:0007669"/>
    <property type="project" value="UniProtKB-KW"/>
</dbReference>
<proteinExistence type="predicted"/>
<dbReference type="InterPro" id="IPR029063">
    <property type="entry name" value="SAM-dependent_MTases_sf"/>
</dbReference>
<dbReference type="CDD" id="cd02440">
    <property type="entry name" value="AdoMet_MTases"/>
    <property type="match status" value="1"/>
</dbReference>
<dbReference type="EMBL" id="FNAN01000005">
    <property type="protein sequence ID" value="SDE47752.1"/>
    <property type="molecule type" value="Genomic_DNA"/>
</dbReference>
<keyword evidence="1" id="KW-0489">Methyltransferase</keyword>
<dbReference type="PANTHER" id="PTHR43591">
    <property type="entry name" value="METHYLTRANSFERASE"/>
    <property type="match status" value="1"/>
</dbReference>
<accession>A0A1G7D852</accession>
<keyword evidence="2" id="KW-1185">Reference proteome</keyword>